<evidence type="ECO:0000256" key="3">
    <source>
        <dbReference type="ARBA" id="ARBA00004479"/>
    </source>
</evidence>
<evidence type="ECO:0000256" key="4">
    <source>
        <dbReference type="ARBA" id="ARBA00022670"/>
    </source>
</evidence>
<comment type="caution">
    <text evidence="14">The sequence shown here is derived from an EMBL/GenBank/DDBJ whole genome shotgun (WGS) entry which is preliminary data.</text>
</comment>
<evidence type="ECO:0000256" key="2">
    <source>
        <dbReference type="ARBA" id="ARBA00001941"/>
    </source>
</evidence>
<evidence type="ECO:0000256" key="7">
    <source>
        <dbReference type="ARBA" id="ARBA00022729"/>
    </source>
</evidence>
<evidence type="ECO:0000256" key="6">
    <source>
        <dbReference type="ARBA" id="ARBA00022723"/>
    </source>
</evidence>
<evidence type="ECO:0000256" key="5">
    <source>
        <dbReference type="ARBA" id="ARBA00022692"/>
    </source>
</evidence>
<protein>
    <submittedName>
        <fullName evidence="14">TraB/GumN family protein</fullName>
    </submittedName>
</protein>
<dbReference type="CDD" id="cd14789">
    <property type="entry name" value="Tiki"/>
    <property type="match status" value="1"/>
</dbReference>
<keyword evidence="4" id="KW-0645">Protease</keyword>
<proteinExistence type="predicted"/>
<dbReference type="Proteomes" id="UP001172082">
    <property type="component" value="Unassembled WGS sequence"/>
</dbReference>
<evidence type="ECO:0000256" key="1">
    <source>
        <dbReference type="ARBA" id="ARBA00001936"/>
    </source>
</evidence>
<comment type="cofactor">
    <cofactor evidence="1">
        <name>Mn(2+)</name>
        <dbReference type="ChEBI" id="CHEBI:29035"/>
    </cofactor>
</comment>
<dbReference type="Pfam" id="PF01963">
    <property type="entry name" value="TraB_PrgY_gumN"/>
    <property type="match status" value="1"/>
</dbReference>
<dbReference type="InterPro" id="IPR040230">
    <property type="entry name" value="TIKI1/2-like"/>
</dbReference>
<evidence type="ECO:0000256" key="13">
    <source>
        <dbReference type="SAM" id="SignalP"/>
    </source>
</evidence>
<dbReference type="PANTHER" id="PTHR31120:SF6">
    <property type="entry name" value="METALLOPROTEASE TIKI HOMOLOG"/>
    <property type="match status" value="1"/>
</dbReference>
<dbReference type="RefSeq" id="WP_346754093.1">
    <property type="nucleotide sequence ID" value="NZ_JAUJEA010000009.1"/>
</dbReference>
<feature type="signal peptide" evidence="13">
    <location>
        <begin position="1"/>
        <end position="21"/>
    </location>
</feature>
<evidence type="ECO:0000256" key="11">
    <source>
        <dbReference type="ARBA" id="ARBA00023136"/>
    </source>
</evidence>
<evidence type="ECO:0000256" key="8">
    <source>
        <dbReference type="ARBA" id="ARBA00022801"/>
    </source>
</evidence>
<reference evidence="14" key="1">
    <citation type="submission" date="2023-06" db="EMBL/GenBank/DDBJ databases">
        <title>Genomic of Parafulvivirga corallium.</title>
        <authorList>
            <person name="Wang G."/>
        </authorList>
    </citation>
    <scope>NUCLEOTIDE SEQUENCE</scope>
    <source>
        <strain evidence="14">BMA10</strain>
    </source>
</reference>
<name>A0ABT8KTK0_9BACT</name>
<evidence type="ECO:0000313" key="15">
    <source>
        <dbReference type="Proteomes" id="UP001172082"/>
    </source>
</evidence>
<gene>
    <name evidence="14" type="ORF">QQ008_21940</name>
</gene>
<keyword evidence="7 13" id="KW-0732">Signal</keyword>
<keyword evidence="10" id="KW-0482">Metalloprotease</keyword>
<comment type="subcellular location">
    <subcellularLocation>
        <location evidence="3">Membrane</location>
        <topology evidence="3">Single-pass type I membrane protein</topology>
    </subcellularLocation>
</comment>
<keyword evidence="9" id="KW-1133">Transmembrane helix</keyword>
<comment type="cofactor">
    <cofactor evidence="2">
        <name>Co(2+)</name>
        <dbReference type="ChEBI" id="CHEBI:48828"/>
    </cofactor>
</comment>
<keyword evidence="15" id="KW-1185">Reference proteome</keyword>
<organism evidence="14 15">
    <name type="scientific">Splendidivirga corallicola</name>
    <dbReference type="NCBI Taxonomy" id="3051826"/>
    <lineage>
        <taxon>Bacteria</taxon>
        <taxon>Pseudomonadati</taxon>
        <taxon>Bacteroidota</taxon>
        <taxon>Cytophagia</taxon>
        <taxon>Cytophagales</taxon>
        <taxon>Splendidivirgaceae</taxon>
        <taxon>Splendidivirga</taxon>
    </lineage>
</organism>
<keyword evidence="6" id="KW-0479">Metal-binding</keyword>
<evidence type="ECO:0000256" key="12">
    <source>
        <dbReference type="ARBA" id="ARBA00023180"/>
    </source>
</evidence>
<keyword evidence="11" id="KW-0472">Membrane</keyword>
<evidence type="ECO:0000256" key="10">
    <source>
        <dbReference type="ARBA" id="ARBA00023049"/>
    </source>
</evidence>
<keyword evidence="5" id="KW-0812">Transmembrane</keyword>
<keyword evidence="12" id="KW-0325">Glycoprotein</keyword>
<keyword evidence="8" id="KW-0378">Hydrolase</keyword>
<evidence type="ECO:0000256" key="9">
    <source>
        <dbReference type="ARBA" id="ARBA00022989"/>
    </source>
</evidence>
<evidence type="ECO:0000313" key="14">
    <source>
        <dbReference type="EMBL" id="MDN5204069.1"/>
    </source>
</evidence>
<dbReference type="PANTHER" id="PTHR31120">
    <property type="entry name" value="METALLOPROTEASE TIKI"/>
    <property type="match status" value="1"/>
</dbReference>
<feature type="chain" id="PRO_5046077114" evidence="13">
    <location>
        <begin position="22"/>
        <end position="1212"/>
    </location>
</feature>
<dbReference type="EMBL" id="JAUJEA010000009">
    <property type="protein sequence ID" value="MDN5204069.1"/>
    <property type="molecule type" value="Genomic_DNA"/>
</dbReference>
<sequence length="1212" mass="140191">MSRILHKLLFLVLFISTTGIAQKSSSPKYQGLLWEISSKKLKKPSYLFGTMHVSSKVAFHLGEEFYNSIKKVDVVALEINPDSLQSYYHQSIFSQFKKNFNGNGSWRKPLFSNAFAVESYADALRSALSFDPKILNTLLYRSYSAQQDFEESSFLDLYIYQVGKKLGKRATGVENFIESEKLVLEAYRDMSIEQQGGYSTNNYDINANLGQLLTEAYRKGDLDLLDSLSKMQYPSPAFLEKFLYERNENMFFAIDSIIQNSTLFVGVGAAHLPGERGVINLLREAGYNVKPVRMGKRDSKQKDIIEKVRFQREFQTQRSDDGWYEVAVPGELYNFSEGKYLDQRQYADLVNGSYYLVTRIKTYSTLLGQREKDVLNKIDSLLYENIPGKILSKNKINKNGYDGYDIKNRSRRGDIQRYQIFVTPFEIFIFKMGGIGDYVSGEEAKHFFSSIKLKERSKTVWHEYKAERAGFTISLPHTPVQNHHVNAISGKRSDWMAYDPKSGSTYLIMKKDLMDPKHLEEDTTLLNYAEESFFTSEFVERSRDRKWMVLNNFPALEVSSNALDGSSVVVRFIIRSPKMYVLAARSKQDGRDIEKFFKSFRFLEHEYTDFIEYKDKHLSFSVSVPKEAVPVKGFLKEIYEEFAGLEMRPGGTINRSTKREFSFNSEKTAESILVKFEKFHPYYFSEDSSSFLENILKEINLKGDMIITSKQHGSINELGQQLTIHLEDTNSIQKIYCKLILNGSNLYKISHVGNKIEEPSDFVTKFFSSFSPGINSNISLFGKKTRKILADLQNERDSVRQNALNAIDFITFEREDTDLLIKFIESLDNKKKGYLNLKTTLIKKLGEIQDDKITTFLNSLYTQSQDTSSLQQAVLVALVQQRTKNSFQEFKHIFLEDLPVFSDNKDFHSIFYILKDTLELSQTLFPDFLELTSIDDYKSTIYSLMKDLVDNGFLKHSTYSHHLSKILFEAKIALKKHFAREEKKSQESGDHWSNSNYDYNQGRNNKLRNLIVLMAPFIKTESKVKRFFDEVLKSKDHQLLITSARSLIKNEQPVADSLLNEIAGNDRSRIKLWETLLEIDRLDRFPKKYSFNEALARSELYGVQNYAMSIDTLVHLNKVTTGYMLKKGDVHLYKYRKPGSKDWYIGISGIFIPGEKDHKKSISLVRLTDTKLKSTKPVMEQLYQTLKRAKFRDWQDTSIYGAAFSNDYFHLK</sequence>
<accession>A0ABT8KTK0</accession>
<dbReference type="InterPro" id="IPR002816">
    <property type="entry name" value="TraB/PrgY/GumN_fam"/>
</dbReference>